<dbReference type="PANTHER" id="PTHR48111:SF73">
    <property type="entry name" value="ALKALINE PHOSPHATASE SYNTHESIS TRANSCRIPTIONAL REGULATORY PROTEIN PHOP"/>
    <property type="match status" value="1"/>
</dbReference>
<name>A0A917ENK9_9BACI</name>
<dbReference type="Proteomes" id="UP000605259">
    <property type="component" value="Unassembled WGS sequence"/>
</dbReference>
<evidence type="ECO:0000256" key="5">
    <source>
        <dbReference type="ARBA" id="ARBA00023163"/>
    </source>
</evidence>
<evidence type="ECO:0000259" key="9">
    <source>
        <dbReference type="PROSITE" id="PS51755"/>
    </source>
</evidence>
<feature type="domain" description="OmpR/PhoB-type" evidence="9">
    <location>
        <begin position="118"/>
        <end position="212"/>
    </location>
</feature>
<dbReference type="SMART" id="SM00448">
    <property type="entry name" value="REC"/>
    <property type="match status" value="1"/>
</dbReference>
<evidence type="ECO:0000256" key="3">
    <source>
        <dbReference type="ARBA" id="ARBA00023015"/>
    </source>
</evidence>
<reference evidence="10" key="2">
    <citation type="submission" date="2020-09" db="EMBL/GenBank/DDBJ databases">
        <authorList>
            <person name="Sun Q."/>
            <person name="Zhou Y."/>
        </authorList>
    </citation>
    <scope>NUCLEOTIDE SEQUENCE</scope>
    <source>
        <strain evidence="10">CGMCC 1.12698</strain>
    </source>
</reference>
<dbReference type="Pfam" id="PF00486">
    <property type="entry name" value="Trans_reg_C"/>
    <property type="match status" value="1"/>
</dbReference>
<keyword evidence="5" id="KW-0804">Transcription</keyword>
<dbReference type="SUPFAM" id="SSF52172">
    <property type="entry name" value="CheY-like"/>
    <property type="match status" value="1"/>
</dbReference>
<dbReference type="Gene3D" id="3.40.50.2300">
    <property type="match status" value="1"/>
</dbReference>
<dbReference type="RefSeq" id="WP_188387923.1">
    <property type="nucleotide sequence ID" value="NZ_BMFK01000001.1"/>
</dbReference>
<reference evidence="10" key="1">
    <citation type="journal article" date="2014" name="Int. J. Syst. Evol. Microbiol.">
        <title>Complete genome sequence of Corynebacterium casei LMG S-19264T (=DSM 44701T), isolated from a smear-ripened cheese.</title>
        <authorList>
            <consortium name="US DOE Joint Genome Institute (JGI-PGF)"/>
            <person name="Walter F."/>
            <person name="Albersmeier A."/>
            <person name="Kalinowski J."/>
            <person name="Ruckert C."/>
        </authorList>
    </citation>
    <scope>NUCLEOTIDE SEQUENCE</scope>
    <source>
        <strain evidence="10">CGMCC 1.12698</strain>
    </source>
</reference>
<accession>A0A917ENK9</accession>
<feature type="domain" description="Response regulatory" evidence="8">
    <location>
        <begin position="2"/>
        <end position="115"/>
    </location>
</feature>
<dbReference type="Pfam" id="PF00072">
    <property type="entry name" value="Response_reg"/>
    <property type="match status" value="1"/>
</dbReference>
<dbReference type="CDD" id="cd00383">
    <property type="entry name" value="trans_reg_C"/>
    <property type="match status" value="1"/>
</dbReference>
<dbReference type="InterPro" id="IPR039420">
    <property type="entry name" value="WalR-like"/>
</dbReference>
<gene>
    <name evidence="10" type="ORF">GCM10007140_16870</name>
</gene>
<evidence type="ECO:0000313" key="11">
    <source>
        <dbReference type="Proteomes" id="UP000605259"/>
    </source>
</evidence>
<dbReference type="GO" id="GO:0005829">
    <property type="term" value="C:cytosol"/>
    <property type="evidence" value="ECO:0007669"/>
    <property type="project" value="TreeGrafter"/>
</dbReference>
<protein>
    <submittedName>
        <fullName evidence="10">DNA-binding response regulator</fullName>
    </submittedName>
</protein>
<sequence>MNVLIADDEVYMLKILQAYFEKAGFRTFLAKDGEEALAIFYEETVDLAILDWMMPYKSGMEVCKEIKRSRDVKVLILTAKGEHEDECHALEAGADEYVRKPFDPQVLLLRAKKLIQRTDCVYIRNMRIDFTGKKVWLHDMDVQITNKEFQLLKILYEHKGQILTRDTLLDRIWGFDYEGDERTVDTHIKRLREKIGAHWIKTHRNMGYSFEENHE</sequence>
<dbReference type="GO" id="GO:0032993">
    <property type="term" value="C:protein-DNA complex"/>
    <property type="evidence" value="ECO:0007669"/>
    <property type="project" value="TreeGrafter"/>
</dbReference>
<evidence type="ECO:0000256" key="2">
    <source>
        <dbReference type="ARBA" id="ARBA00023012"/>
    </source>
</evidence>
<keyword evidence="1 6" id="KW-0597">Phosphoprotein</keyword>
<organism evidence="10 11">
    <name type="scientific">Priestia taiwanensis</name>
    <dbReference type="NCBI Taxonomy" id="1347902"/>
    <lineage>
        <taxon>Bacteria</taxon>
        <taxon>Bacillati</taxon>
        <taxon>Bacillota</taxon>
        <taxon>Bacilli</taxon>
        <taxon>Bacillales</taxon>
        <taxon>Bacillaceae</taxon>
        <taxon>Priestia</taxon>
    </lineage>
</organism>
<dbReference type="GO" id="GO:0000156">
    <property type="term" value="F:phosphorelay response regulator activity"/>
    <property type="evidence" value="ECO:0007669"/>
    <property type="project" value="TreeGrafter"/>
</dbReference>
<dbReference type="CDD" id="cd17574">
    <property type="entry name" value="REC_OmpR"/>
    <property type="match status" value="1"/>
</dbReference>
<dbReference type="AlphaFoldDB" id="A0A917ENK9"/>
<dbReference type="InterPro" id="IPR011006">
    <property type="entry name" value="CheY-like_superfamily"/>
</dbReference>
<evidence type="ECO:0000259" key="8">
    <source>
        <dbReference type="PROSITE" id="PS50110"/>
    </source>
</evidence>
<dbReference type="GO" id="GO:0006355">
    <property type="term" value="P:regulation of DNA-templated transcription"/>
    <property type="evidence" value="ECO:0007669"/>
    <property type="project" value="InterPro"/>
</dbReference>
<dbReference type="InterPro" id="IPR001789">
    <property type="entry name" value="Sig_transdc_resp-reg_receiver"/>
</dbReference>
<keyword evidence="4 7" id="KW-0238">DNA-binding</keyword>
<dbReference type="FunFam" id="3.40.50.2300:FF:000001">
    <property type="entry name" value="DNA-binding response regulator PhoB"/>
    <property type="match status" value="1"/>
</dbReference>
<dbReference type="PROSITE" id="PS50110">
    <property type="entry name" value="RESPONSE_REGULATORY"/>
    <property type="match status" value="1"/>
</dbReference>
<evidence type="ECO:0000313" key="10">
    <source>
        <dbReference type="EMBL" id="GGE67396.1"/>
    </source>
</evidence>
<dbReference type="InterPro" id="IPR001867">
    <property type="entry name" value="OmpR/PhoB-type_DNA-bd"/>
</dbReference>
<comment type="caution">
    <text evidence="10">The sequence shown here is derived from an EMBL/GenBank/DDBJ whole genome shotgun (WGS) entry which is preliminary data.</text>
</comment>
<keyword evidence="2" id="KW-0902">Two-component regulatory system</keyword>
<dbReference type="Gene3D" id="1.10.10.10">
    <property type="entry name" value="Winged helix-like DNA-binding domain superfamily/Winged helix DNA-binding domain"/>
    <property type="match status" value="1"/>
</dbReference>
<dbReference type="GO" id="GO:0000976">
    <property type="term" value="F:transcription cis-regulatory region binding"/>
    <property type="evidence" value="ECO:0007669"/>
    <property type="project" value="TreeGrafter"/>
</dbReference>
<evidence type="ECO:0000256" key="6">
    <source>
        <dbReference type="PROSITE-ProRule" id="PRU00169"/>
    </source>
</evidence>
<dbReference type="SMART" id="SM00862">
    <property type="entry name" value="Trans_reg_C"/>
    <property type="match status" value="1"/>
</dbReference>
<proteinExistence type="predicted"/>
<evidence type="ECO:0000256" key="4">
    <source>
        <dbReference type="ARBA" id="ARBA00023125"/>
    </source>
</evidence>
<feature type="DNA-binding region" description="OmpR/PhoB-type" evidence="7">
    <location>
        <begin position="118"/>
        <end position="212"/>
    </location>
</feature>
<feature type="modified residue" description="4-aspartylphosphate" evidence="6">
    <location>
        <position position="51"/>
    </location>
</feature>
<dbReference type="PROSITE" id="PS51755">
    <property type="entry name" value="OMPR_PHOB"/>
    <property type="match status" value="1"/>
</dbReference>
<evidence type="ECO:0000256" key="1">
    <source>
        <dbReference type="ARBA" id="ARBA00022553"/>
    </source>
</evidence>
<keyword evidence="3" id="KW-0805">Transcription regulation</keyword>
<dbReference type="PANTHER" id="PTHR48111">
    <property type="entry name" value="REGULATOR OF RPOS"/>
    <property type="match status" value="1"/>
</dbReference>
<keyword evidence="11" id="KW-1185">Reference proteome</keyword>
<evidence type="ECO:0000256" key="7">
    <source>
        <dbReference type="PROSITE-ProRule" id="PRU01091"/>
    </source>
</evidence>
<dbReference type="InterPro" id="IPR036388">
    <property type="entry name" value="WH-like_DNA-bd_sf"/>
</dbReference>
<dbReference type="EMBL" id="BMFK01000001">
    <property type="protein sequence ID" value="GGE67396.1"/>
    <property type="molecule type" value="Genomic_DNA"/>
</dbReference>